<reference evidence="1" key="1">
    <citation type="submission" date="2020-02" db="EMBL/GenBank/DDBJ databases">
        <title>Bird 10,000 Genomes (B10K) Project - Family phase.</title>
        <authorList>
            <person name="Zhang G."/>
        </authorList>
    </citation>
    <scope>NUCLEOTIDE SEQUENCE</scope>
    <source>
        <strain evidence="1">B10K-DU-030-59</strain>
    </source>
</reference>
<dbReference type="EMBL" id="WBNH01006231">
    <property type="protein sequence ID" value="NXX80269.1"/>
    <property type="molecule type" value="Genomic_DNA"/>
</dbReference>
<dbReference type="AlphaFoldDB" id="A0A852KS14"/>
<dbReference type="PANTHER" id="PTHR35073">
    <property type="entry name" value="OTOSPIRALIN"/>
    <property type="match status" value="1"/>
</dbReference>
<dbReference type="OrthoDB" id="8858469at2759"/>
<dbReference type="GO" id="GO:0007605">
    <property type="term" value="P:sensory perception of sound"/>
    <property type="evidence" value="ECO:0007669"/>
    <property type="project" value="InterPro"/>
</dbReference>
<accession>A0A852KS14</accession>
<sequence length="51" mass="5888">ESIALPSWPFSSSNFWSFEEYFQTLGAYNSIDETARAFFAQFPRGRHLGSH</sequence>
<proteinExistence type="predicted"/>
<dbReference type="Pfam" id="PF15182">
    <property type="entry name" value="OTOS"/>
    <property type="match status" value="1"/>
</dbReference>
<name>A0A852KS14_UROIN</name>
<organism evidence="1 2">
    <name type="scientific">Urocolius indicus</name>
    <name type="common">Red-faced mousebird</name>
    <name type="synonym">Colius indicus</name>
    <dbReference type="NCBI Taxonomy" id="458196"/>
    <lineage>
        <taxon>Eukaryota</taxon>
        <taxon>Metazoa</taxon>
        <taxon>Chordata</taxon>
        <taxon>Craniata</taxon>
        <taxon>Vertebrata</taxon>
        <taxon>Euteleostomi</taxon>
        <taxon>Archelosauria</taxon>
        <taxon>Archosauria</taxon>
        <taxon>Dinosauria</taxon>
        <taxon>Saurischia</taxon>
        <taxon>Theropoda</taxon>
        <taxon>Coelurosauria</taxon>
        <taxon>Aves</taxon>
        <taxon>Neognathae</taxon>
        <taxon>Neoaves</taxon>
        <taxon>Telluraves</taxon>
        <taxon>Coraciimorphae</taxon>
        <taxon>Coliiformes</taxon>
        <taxon>Coliidae</taxon>
        <taxon>Urocolius</taxon>
    </lineage>
</organism>
<feature type="non-terminal residue" evidence="1">
    <location>
        <position position="51"/>
    </location>
</feature>
<comment type="caution">
    <text evidence="1">The sequence shown here is derived from an EMBL/GenBank/DDBJ whole genome shotgun (WGS) entry which is preliminary data.</text>
</comment>
<protein>
    <submittedName>
        <fullName evidence="1">OTOSP protein</fullName>
    </submittedName>
</protein>
<gene>
    <name evidence="1" type="primary">Otos</name>
    <name evidence="1" type="ORF">UROIND_R02405</name>
</gene>
<dbReference type="Proteomes" id="UP000654395">
    <property type="component" value="Unassembled WGS sequence"/>
</dbReference>
<evidence type="ECO:0000313" key="1">
    <source>
        <dbReference type="EMBL" id="NXX80269.1"/>
    </source>
</evidence>
<feature type="non-terminal residue" evidence="1">
    <location>
        <position position="1"/>
    </location>
</feature>
<evidence type="ECO:0000313" key="2">
    <source>
        <dbReference type="Proteomes" id="UP000654395"/>
    </source>
</evidence>
<dbReference type="InterPro" id="IPR028224">
    <property type="entry name" value="Otospiralin"/>
</dbReference>
<dbReference type="PANTHER" id="PTHR35073:SF1">
    <property type="entry name" value="OTOSPIRALIN"/>
    <property type="match status" value="1"/>
</dbReference>
<keyword evidence="2" id="KW-1185">Reference proteome</keyword>